<dbReference type="GO" id="GO:0005975">
    <property type="term" value="P:carbohydrate metabolic process"/>
    <property type="evidence" value="ECO:0007669"/>
    <property type="project" value="InterPro"/>
</dbReference>
<feature type="domain" description="F5/8 type C" evidence="3">
    <location>
        <begin position="978"/>
        <end position="1123"/>
    </location>
</feature>
<dbReference type="PANTHER" id="PTHR24543">
    <property type="entry name" value="MULTICOPPER OXIDASE-RELATED"/>
    <property type="match status" value="1"/>
</dbReference>
<reference evidence="4 5" key="1">
    <citation type="submission" date="2019-04" db="EMBL/GenBank/DDBJ databases">
        <title>Cohnella sp. nov. isolated from preserved vegetables.</title>
        <authorList>
            <person name="Lin S.-Y."/>
            <person name="Hung M.-H."/>
            <person name="Young C.-C."/>
        </authorList>
    </citation>
    <scope>NUCLEOTIDE SEQUENCE [LARGE SCALE GENOMIC DNA]</scope>
    <source>
        <strain evidence="4 5">CC-MHH1044</strain>
    </source>
</reference>
<dbReference type="EMBL" id="SSOB01000049">
    <property type="protein sequence ID" value="THF73790.1"/>
    <property type="molecule type" value="Genomic_DNA"/>
</dbReference>
<feature type="region of interest" description="Disordered" evidence="1">
    <location>
        <begin position="320"/>
        <end position="348"/>
    </location>
</feature>
<feature type="signal peptide" evidence="2">
    <location>
        <begin position="1"/>
        <end position="35"/>
    </location>
</feature>
<organism evidence="4 5">
    <name type="scientific">Cohnella fermenti</name>
    <dbReference type="NCBI Taxonomy" id="2565925"/>
    <lineage>
        <taxon>Bacteria</taxon>
        <taxon>Bacillati</taxon>
        <taxon>Bacillota</taxon>
        <taxon>Bacilli</taxon>
        <taxon>Bacillales</taxon>
        <taxon>Paenibacillaceae</taxon>
        <taxon>Cohnella</taxon>
    </lineage>
</organism>
<comment type="caution">
    <text evidence="4">The sequence shown here is derived from an EMBL/GenBank/DDBJ whole genome shotgun (WGS) entry which is preliminary data.</text>
</comment>
<dbReference type="PROSITE" id="PS50022">
    <property type="entry name" value="FA58C_3"/>
    <property type="match status" value="4"/>
</dbReference>
<feature type="domain" description="F5/8 type C" evidence="3">
    <location>
        <begin position="306"/>
        <end position="444"/>
    </location>
</feature>
<evidence type="ECO:0000313" key="4">
    <source>
        <dbReference type="EMBL" id="THF73790.1"/>
    </source>
</evidence>
<dbReference type="Pfam" id="PF22633">
    <property type="entry name" value="F5_F8_type_C_2"/>
    <property type="match status" value="1"/>
</dbReference>
<evidence type="ECO:0000256" key="2">
    <source>
        <dbReference type="SAM" id="SignalP"/>
    </source>
</evidence>
<sequence>MGKNRLMSVIARVCLYTLTFSALLGVWPTSGSAGASEDVNVALTGTATASSVQDAAHGAAKAIDGDSGTRWAADGSSKPQWLQVDLGRSQSISEVRTSFEFTDSYYQYKVETSADGSSWAMFADRTGNTALADGAYRDTGAAEARYVRITVTGTQTSGMWASIKEFRIEPKELEDVRNVALGKTATASSTQDSAHAAALAVDGDSATTRWAADGSSKPQWLQVDLGQSYWIAATQTFFEFADSYYQYKVEVSQDQSAWTTFADKTGNTALGDPLYEDRGGASARYVRITVTGQQHSSVWASIKEFKVLGTLNLAQGKTATASSSQDAAHGPSLAVDGDSKGTRWAADGSSKPQWLQVDLGQSMTIARTEATFEFADTYYQYKIEVSPDGSQWNLFADRTANAVVANPAYTDTGSQTGRYIRITVTGAASSGMWASLYEFKAFGPESLAASTSQLSSGDYRLKADTVGPNRYGIGIYRASGERVYGQERPESVLIKDAYGNMRSFEAAYTSASWSGSALTMSGTVTTDNGSRISFQDVYSANDATGAFKVSRTATVVRADSRDAGFNTRFSLAPASPESMTEYDMLAPGVWYKQNENAVAGSLGKGFSADYFYIREMRLTLPFLMMQNKASGDIAALGHIDANASSGVDERSSAWLVDGSIQFGSLGIRKEAQPSLDFVYPGMEGEKSYLSGGWTRRSHPVEANFSQEYELVLKFSSGTDYNAAMETTWRYYYDQYNPQVQTVDVSDVYGNAIDLLDTYAQNYNGVTGLPFKASIPDGTITGNGMSMGFVGQQIPAAYQLIRYGLDNGDSGILGKGTAMVDFWATNSMTSSGLPRIWYEPYESGGSFRAYDVDLRTVSDGMEGVVDAYRVMKENGQTKTAWLNYAATFGDWLVDNQNADGSYYRIYNQAGSPVHTGKFNTTNPIRFLLKLYKATNDADYLDAAVAAGDYAYANVYRTTQYVGGTSDNNNTIDKEAGALAINAFLALYDATKTAKWLEAAQGAATYTETWTYAWNYTVTPGGTRWAAAGDAKPQWLQVDLGETTAINRVESYFEFANKYYQYKIEVSTDGSSWTTFADKTGNTADGNPNYADTGSANARYVRLTVTGTEAPGDWVSLWELKVFRASDNVNVALNKPTTASSYDNDRNAPAKATDGYVTTSDYSPFPDSGLIGQSLVATGHSYTDMYMAYMGAAYYRLYLFLGDSHYLSMARILQNNANRTTDWDGTIGYAYPGLVEEGGDVTEFKYYGVGVWLTWCTVAQLEPLALLEDRFGSMSIDEIEQLPLLTRQSLNDSF</sequence>
<evidence type="ECO:0000259" key="3">
    <source>
        <dbReference type="PROSITE" id="PS50022"/>
    </source>
</evidence>
<dbReference type="OrthoDB" id="179491at2"/>
<dbReference type="SUPFAM" id="SSF49785">
    <property type="entry name" value="Galactose-binding domain-like"/>
    <property type="match status" value="4"/>
</dbReference>
<dbReference type="InterPro" id="IPR008979">
    <property type="entry name" value="Galactose-bd-like_sf"/>
</dbReference>
<protein>
    <recommendedName>
        <fullName evidence="3">F5/8 type C domain-containing protein</fullName>
    </recommendedName>
</protein>
<dbReference type="Proteomes" id="UP000310636">
    <property type="component" value="Unassembled WGS sequence"/>
</dbReference>
<dbReference type="SMART" id="SM00231">
    <property type="entry name" value="FA58C"/>
    <property type="match status" value="4"/>
</dbReference>
<gene>
    <name evidence="4" type="ORF">E6C55_27760</name>
</gene>
<accession>A0A4S4BH15</accession>
<feature type="domain" description="F5/8 type C" evidence="3">
    <location>
        <begin position="28"/>
        <end position="173"/>
    </location>
</feature>
<dbReference type="InterPro" id="IPR000421">
    <property type="entry name" value="FA58C"/>
</dbReference>
<feature type="chain" id="PRO_5020398821" description="F5/8 type C domain-containing protein" evidence="2">
    <location>
        <begin position="36"/>
        <end position="1292"/>
    </location>
</feature>
<proteinExistence type="predicted"/>
<dbReference type="SUPFAM" id="SSF48208">
    <property type="entry name" value="Six-hairpin glycosidases"/>
    <property type="match status" value="1"/>
</dbReference>
<evidence type="ECO:0000313" key="5">
    <source>
        <dbReference type="Proteomes" id="UP000310636"/>
    </source>
</evidence>
<dbReference type="Gene3D" id="2.60.120.260">
    <property type="entry name" value="Galactose-binding domain-like"/>
    <property type="match status" value="4"/>
</dbReference>
<dbReference type="Pfam" id="PF00754">
    <property type="entry name" value="F5_F8_type_C"/>
    <property type="match status" value="3"/>
</dbReference>
<name>A0A4S4BH15_9BACL</name>
<keyword evidence="2" id="KW-0732">Signal</keyword>
<evidence type="ECO:0000256" key="1">
    <source>
        <dbReference type="SAM" id="MobiDB-lite"/>
    </source>
</evidence>
<dbReference type="InterPro" id="IPR008928">
    <property type="entry name" value="6-hairpin_glycosidase_sf"/>
</dbReference>
<dbReference type="RefSeq" id="WP_136373090.1">
    <property type="nucleotide sequence ID" value="NZ_SSOB01000049.1"/>
</dbReference>
<keyword evidence="5" id="KW-1185">Reference proteome</keyword>
<feature type="domain" description="F5/8 type C" evidence="3">
    <location>
        <begin position="174"/>
        <end position="288"/>
    </location>
</feature>